<reference evidence="3" key="1">
    <citation type="submission" date="2017-11" db="EMBL/GenBank/DDBJ databases">
        <authorList>
            <person name="Chan K.G."/>
            <person name="Lee L.S."/>
        </authorList>
    </citation>
    <scope>NUCLEOTIDE SEQUENCE [LARGE SCALE GENOMIC DNA]</scope>
    <source>
        <strain evidence="3">DSM 100970</strain>
    </source>
</reference>
<protein>
    <submittedName>
        <fullName evidence="2">Uncharacterized protein</fullName>
    </submittedName>
</protein>
<accession>A0A2I7N8K0</accession>
<dbReference type="KEGG" id="nba:CUN60_10950"/>
<keyword evidence="3" id="KW-1185">Reference proteome</keyword>
<evidence type="ECO:0000256" key="1">
    <source>
        <dbReference type="SAM" id="SignalP"/>
    </source>
</evidence>
<feature type="chain" id="PRO_5014422499" evidence="1">
    <location>
        <begin position="21"/>
        <end position="172"/>
    </location>
</feature>
<dbReference type="RefSeq" id="WP_102952075.1">
    <property type="nucleotide sequence ID" value="NZ_CP024847.1"/>
</dbReference>
<evidence type="ECO:0000313" key="2">
    <source>
        <dbReference type="EMBL" id="AUR52787.1"/>
    </source>
</evidence>
<feature type="signal peptide" evidence="1">
    <location>
        <begin position="1"/>
        <end position="20"/>
    </location>
</feature>
<dbReference type="Proteomes" id="UP000236655">
    <property type="component" value="Chromosome"/>
</dbReference>
<dbReference type="EMBL" id="CP024847">
    <property type="protein sequence ID" value="AUR52787.1"/>
    <property type="molecule type" value="Genomic_DNA"/>
</dbReference>
<organism evidence="2 3">
    <name type="scientific">Aquella oligotrophica</name>
    <dbReference type="NCBI Taxonomy" id="2067065"/>
    <lineage>
        <taxon>Bacteria</taxon>
        <taxon>Pseudomonadati</taxon>
        <taxon>Pseudomonadota</taxon>
        <taxon>Betaproteobacteria</taxon>
        <taxon>Neisseriales</taxon>
        <taxon>Neisseriaceae</taxon>
        <taxon>Aquella</taxon>
    </lineage>
</organism>
<evidence type="ECO:0000313" key="3">
    <source>
        <dbReference type="Proteomes" id="UP000236655"/>
    </source>
</evidence>
<name>A0A2I7N8K0_9NEIS</name>
<gene>
    <name evidence="2" type="ORF">CUN60_10950</name>
</gene>
<keyword evidence="1" id="KW-0732">Signal</keyword>
<sequence>MRNYFNIFFTSIIFCGAVSATSYTLIKPMADCEIDKSCSLNKHLYAKLDNYFIVPEKQIIGNTEQALVINIGENASSLTPYAVMLDRDISKDVKLKDIKCNSHDAMCYILYSSNKNSAVIAINITSLRNSSGSDYQASVLPFKQSYISIELLADHSYEYSPSPAKILPFKLH</sequence>
<dbReference type="AlphaFoldDB" id="A0A2I7N8K0"/>
<proteinExistence type="predicted"/>